<proteinExistence type="inferred from homology"/>
<dbReference type="SFLD" id="SFLDG01129">
    <property type="entry name" value="C1.5:_HAD__Beta-PGM__Phosphata"/>
    <property type="match status" value="1"/>
</dbReference>
<dbReference type="NCBIfam" id="TIGR01549">
    <property type="entry name" value="HAD-SF-IA-v1"/>
    <property type="match status" value="1"/>
</dbReference>
<dbReference type="PANTHER" id="PTHR43434:SF1">
    <property type="entry name" value="PHOSPHOGLYCOLATE PHOSPHATASE"/>
    <property type="match status" value="1"/>
</dbReference>
<dbReference type="RefSeq" id="WP_149891380.1">
    <property type="nucleotide sequence ID" value="NZ_JBHUFA010000001.1"/>
</dbReference>
<comment type="pathway">
    <text evidence="2">Organic acid metabolism; glycolate biosynthesis; glycolate from 2-phosphoglycolate: step 1/1.</text>
</comment>
<reference evidence="6" key="1">
    <citation type="journal article" date="2019" name="Int. J. Syst. Evol. Microbiol.">
        <title>The Global Catalogue of Microorganisms (GCM) 10K type strain sequencing project: providing services to taxonomists for standard genome sequencing and annotation.</title>
        <authorList>
            <consortium name="The Broad Institute Genomics Platform"/>
            <consortium name="The Broad Institute Genome Sequencing Center for Infectious Disease"/>
            <person name="Wu L."/>
            <person name="Ma J."/>
        </authorList>
    </citation>
    <scope>NUCLEOTIDE SEQUENCE [LARGE SCALE GENOMIC DNA]</scope>
    <source>
        <strain evidence="6">JCM 3369</strain>
    </source>
</reference>
<comment type="similarity">
    <text evidence="3">Belongs to the HAD-like hydrolase superfamily. CbbY/CbbZ/Gph/YieH family.</text>
</comment>
<protein>
    <recommendedName>
        <fullName evidence="4">phosphoglycolate phosphatase</fullName>
        <ecNumber evidence="4">3.1.3.18</ecNumber>
    </recommendedName>
</protein>
<keyword evidence="6" id="KW-1185">Reference proteome</keyword>
<dbReference type="SUPFAM" id="SSF56784">
    <property type="entry name" value="HAD-like"/>
    <property type="match status" value="1"/>
</dbReference>
<dbReference type="InterPro" id="IPR036412">
    <property type="entry name" value="HAD-like_sf"/>
</dbReference>
<dbReference type="InterPro" id="IPR050155">
    <property type="entry name" value="HAD-like_hydrolase_sf"/>
</dbReference>
<evidence type="ECO:0000256" key="3">
    <source>
        <dbReference type="ARBA" id="ARBA00006171"/>
    </source>
</evidence>
<accession>A0ABW4JU44</accession>
<comment type="catalytic activity">
    <reaction evidence="1">
        <text>2-phosphoglycolate + H2O = glycolate + phosphate</text>
        <dbReference type="Rhea" id="RHEA:14369"/>
        <dbReference type="ChEBI" id="CHEBI:15377"/>
        <dbReference type="ChEBI" id="CHEBI:29805"/>
        <dbReference type="ChEBI" id="CHEBI:43474"/>
        <dbReference type="ChEBI" id="CHEBI:58033"/>
        <dbReference type="EC" id="3.1.3.18"/>
    </reaction>
</comment>
<dbReference type="InterPro" id="IPR023214">
    <property type="entry name" value="HAD_sf"/>
</dbReference>
<evidence type="ECO:0000256" key="4">
    <source>
        <dbReference type="ARBA" id="ARBA00013078"/>
    </source>
</evidence>
<dbReference type="EC" id="3.1.3.18" evidence="4"/>
<keyword evidence="5" id="KW-0378">Hydrolase</keyword>
<evidence type="ECO:0000313" key="6">
    <source>
        <dbReference type="Proteomes" id="UP001597327"/>
    </source>
</evidence>
<dbReference type="Gene3D" id="3.40.50.1000">
    <property type="entry name" value="HAD superfamily/HAD-like"/>
    <property type="match status" value="1"/>
</dbReference>
<sequence length="256" mass="26198">MIQALDVPPQIRAILFDKDGTLLDFDRTWSRINLAAARHGARGDTAVAEHFLRLGGQDPVTGRTAAGSLFAAGNAVEIAEAWVAAGAAFDHTTLARDLDRIFAEGMTEAVPLPGVPEVFAQLSGMDLLLGVASSDSEASVRVFVEGLGAASSFRFLCGYDSGHGPKPEPGMVQGFAAATGLTADSIAMVGDNTHDLEMARRAGAGLAIGVLSGTGTRADLAPLADLILDSVAELPAFFVGTSTAAPVLASPAPSPT</sequence>
<evidence type="ECO:0000256" key="2">
    <source>
        <dbReference type="ARBA" id="ARBA00004818"/>
    </source>
</evidence>
<evidence type="ECO:0000313" key="5">
    <source>
        <dbReference type="EMBL" id="MFD1694804.1"/>
    </source>
</evidence>
<dbReference type="InterPro" id="IPR023198">
    <property type="entry name" value="PGP-like_dom2"/>
</dbReference>
<dbReference type="GO" id="GO:0016787">
    <property type="term" value="F:hydrolase activity"/>
    <property type="evidence" value="ECO:0007669"/>
    <property type="project" value="UniProtKB-KW"/>
</dbReference>
<dbReference type="SFLD" id="SFLDS00003">
    <property type="entry name" value="Haloacid_Dehalogenase"/>
    <property type="match status" value="1"/>
</dbReference>
<evidence type="ECO:0000256" key="1">
    <source>
        <dbReference type="ARBA" id="ARBA00000830"/>
    </source>
</evidence>
<dbReference type="EMBL" id="JBHUFA010000001">
    <property type="protein sequence ID" value="MFD1694804.1"/>
    <property type="molecule type" value="Genomic_DNA"/>
</dbReference>
<dbReference type="Gene3D" id="1.10.150.240">
    <property type="entry name" value="Putative phosphatase, domain 2"/>
    <property type="match status" value="1"/>
</dbReference>
<dbReference type="Proteomes" id="UP001597327">
    <property type="component" value="Unassembled WGS sequence"/>
</dbReference>
<dbReference type="Pfam" id="PF00702">
    <property type="entry name" value="Hydrolase"/>
    <property type="match status" value="1"/>
</dbReference>
<comment type="caution">
    <text evidence="5">The sequence shown here is derived from an EMBL/GenBank/DDBJ whole genome shotgun (WGS) entry which is preliminary data.</text>
</comment>
<dbReference type="InterPro" id="IPR006439">
    <property type="entry name" value="HAD-SF_hydro_IA"/>
</dbReference>
<organism evidence="5 6">
    <name type="scientific">Roseibium aestuarii</name>
    <dbReference type="NCBI Taxonomy" id="2600299"/>
    <lineage>
        <taxon>Bacteria</taxon>
        <taxon>Pseudomonadati</taxon>
        <taxon>Pseudomonadota</taxon>
        <taxon>Alphaproteobacteria</taxon>
        <taxon>Hyphomicrobiales</taxon>
        <taxon>Stappiaceae</taxon>
        <taxon>Roseibium</taxon>
    </lineage>
</organism>
<gene>
    <name evidence="5" type="ORF">ACFSC7_04695</name>
</gene>
<dbReference type="PANTHER" id="PTHR43434">
    <property type="entry name" value="PHOSPHOGLYCOLATE PHOSPHATASE"/>
    <property type="match status" value="1"/>
</dbReference>
<name>A0ABW4JU44_9HYPH</name>